<dbReference type="InterPro" id="IPR014748">
    <property type="entry name" value="Enoyl-CoA_hydra_C"/>
</dbReference>
<dbReference type="InterPro" id="IPR018376">
    <property type="entry name" value="Enoyl-CoA_hyd/isom_CS"/>
</dbReference>
<accession>A0A1M6UV97</accession>
<dbReference type="InterPro" id="IPR029045">
    <property type="entry name" value="ClpP/crotonase-like_dom_sf"/>
</dbReference>
<dbReference type="Gene3D" id="1.10.12.10">
    <property type="entry name" value="Lyase 2-enoyl-coa Hydratase, Chain A, domain 2"/>
    <property type="match status" value="1"/>
</dbReference>
<evidence type="ECO:0000313" key="3">
    <source>
        <dbReference type="EMBL" id="SHK73041.1"/>
    </source>
</evidence>
<dbReference type="PANTHER" id="PTHR43459:SF3">
    <property type="entry name" value="ENOYL-COA HYDRATASE ECHA15 (ENOYL HYDRASE) (UNSATURATED ACYL-COA HYDRATASE) (CROTONASE)-RELATED"/>
    <property type="match status" value="1"/>
</dbReference>
<reference evidence="3 4" key="1">
    <citation type="submission" date="2016-11" db="EMBL/GenBank/DDBJ databases">
        <authorList>
            <person name="Jaros S."/>
            <person name="Januszkiewicz K."/>
            <person name="Wedrychowicz H."/>
        </authorList>
    </citation>
    <scope>NUCLEOTIDE SEQUENCE [LARGE SCALE GENOMIC DNA]</scope>
    <source>
        <strain evidence="3 4">DSM 43832</strain>
    </source>
</reference>
<gene>
    <name evidence="3" type="ORF">SAMN05443637_11130</name>
</gene>
<sequence length="271" mass="28929">MSGDLERYSPFGSVRVERTADGVLEIVLSNPERLNSVGHDGHRDLADIWPVVDRDPHTRVVIVRGEGRAFSAGGDLDFVADVASDHTVRARALREARDIVYNLINCSKPVVSAMHGVAVGAGLAVGLLADVSIATPDLRIIDGHTRLGVAAGDHAAIVWPLLIGPAKAKYYLMTCEPLSGAEAERLGLVSLCVPETELLTKARAVAAKLAAGSPSAIAYTKWTINNWLRQAGPTFDASLAYEFLGFAGPDVAEGLTAVREKREPRFTTEVP</sequence>
<dbReference type="PANTHER" id="PTHR43459">
    <property type="entry name" value="ENOYL-COA HYDRATASE"/>
    <property type="match status" value="1"/>
</dbReference>
<protein>
    <submittedName>
        <fullName evidence="3">Enoyl-CoA hydratase</fullName>
    </submittedName>
</protein>
<dbReference type="PROSITE" id="PS00166">
    <property type="entry name" value="ENOYL_COA_HYDRATASE"/>
    <property type="match status" value="1"/>
</dbReference>
<dbReference type="Pfam" id="PF00378">
    <property type="entry name" value="ECH_1"/>
    <property type="match status" value="1"/>
</dbReference>
<dbReference type="OrthoDB" id="9777711at2"/>
<dbReference type="STRING" id="1848.SAMN05443637_11130"/>
<dbReference type="RefSeq" id="WP_073457758.1">
    <property type="nucleotide sequence ID" value="NZ_FRAP01000011.1"/>
</dbReference>
<organism evidence="3 4">
    <name type="scientific">Pseudonocardia thermophila</name>
    <dbReference type="NCBI Taxonomy" id="1848"/>
    <lineage>
        <taxon>Bacteria</taxon>
        <taxon>Bacillati</taxon>
        <taxon>Actinomycetota</taxon>
        <taxon>Actinomycetes</taxon>
        <taxon>Pseudonocardiales</taxon>
        <taxon>Pseudonocardiaceae</taxon>
        <taxon>Pseudonocardia</taxon>
    </lineage>
</organism>
<dbReference type="Gene3D" id="3.90.226.10">
    <property type="entry name" value="2-enoyl-CoA Hydratase, Chain A, domain 1"/>
    <property type="match status" value="1"/>
</dbReference>
<dbReference type="EMBL" id="FRAP01000011">
    <property type="protein sequence ID" value="SHK73041.1"/>
    <property type="molecule type" value="Genomic_DNA"/>
</dbReference>
<name>A0A1M6UV97_PSETH</name>
<evidence type="ECO:0000256" key="1">
    <source>
        <dbReference type="ARBA" id="ARBA00005254"/>
    </source>
</evidence>
<evidence type="ECO:0000313" key="4">
    <source>
        <dbReference type="Proteomes" id="UP000184363"/>
    </source>
</evidence>
<proteinExistence type="inferred from homology"/>
<dbReference type="AlphaFoldDB" id="A0A1M6UV97"/>
<dbReference type="Proteomes" id="UP000184363">
    <property type="component" value="Unassembled WGS sequence"/>
</dbReference>
<dbReference type="SUPFAM" id="SSF52096">
    <property type="entry name" value="ClpP/crotonase"/>
    <property type="match status" value="1"/>
</dbReference>
<keyword evidence="4" id="KW-1185">Reference proteome</keyword>
<comment type="similarity">
    <text evidence="1 2">Belongs to the enoyl-CoA hydratase/isomerase family.</text>
</comment>
<dbReference type="GO" id="GO:0003824">
    <property type="term" value="F:catalytic activity"/>
    <property type="evidence" value="ECO:0007669"/>
    <property type="project" value="InterPro"/>
</dbReference>
<evidence type="ECO:0000256" key="2">
    <source>
        <dbReference type="RuleBase" id="RU003707"/>
    </source>
</evidence>
<dbReference type="CDD" id="cd06558">
    <property type="entry name" value="crotonase-like"/>
    <property type="match status" value="1"/>
</dbReference>
<dbReference type="InterPro" id="IPR001753">
    <property type="entry name" value="Enoyl-CoA_hydra/iso"/>
</dbReference>
<dbReference type="NCBIfam" id="NF005595">
    <property type="entry name" value="PRK07327.1"/>
    <property type="match status" value="1"/>
</dbReference>